<evidence type="ECO:0000313" key="1">
    <source>
        <dbReference type="EMBL" id="KAK4071723.1"/>
    </source>
</evidence>
<comment type="caution">
    <text evidence="1">The sequence shown here is derived from an EMBL/GenBank/DDBJ whole genome shotgun (WGS) entry which is preliminary data.</text>
</comment>
<dbReference type="Proteomes" id="UP001273209">
    <property type="component" value="Unassembled WGS sequence"/>
</dbReference>
<proteinExistence type="predicted"/>
<sequence length="95" mass="10362">MASRQTQNLEPTSILAAIAELGIGGNGAFLDGEFHGGECRIFKLSFKDHASIAVRVPHHPSNDDDIIAIIQNEVRILQLLEAKSFHWSRDVAALA</sequence>
<accession>A0AAE1IBT3</accession>
<dbReference type="RefSeq" id="XP_062755162.1">
    <property type="nucleotide sequence ID" value="XM_062900532.1"/>
</dbReference>
<dbReference type="AlphaFoldDB" id="A0AAE1IBT3"/>
<dbReference type="EMBL" id="JAWRVG010000022">
    <property type="protein sequence ID" value="KAK4071723.1"/>
    <property type="molecule type" value="Genomic_DNA"/>
</dbReference>
<name>A0AAE1IBT3_9HYPO</name>
<protein>
    <recommendedName>
        <fullName evidence="3">Aminoglycoside phosphotransferase domain-containing protein</fullName>
    </recommendedName>
</protein>
<organism evidence="1 2">
    <name type="scientific">Trichoderma aggressivum f. europaeum</name>
    <dbReference type="NCBI Taxonomy" id="173218"/>
    <lineage>
        <taxon>Eukaryota</taxon>
        <taxon>Fungi</taxon>
        <taxon>Dikarya</taxon>
        <taxon>Ascomycota</taxon>
        <taxon>Pezizomycotina</taxon>
        <taxon>Sordariomycetes</taxon>
        <taxon>Hypocreomycetidae</taxon>
        <taxon>Hypocreales</taxon>
        <taxon>Hypocreaceae</taxon>
        <taxon>Trichoderma</taxon>
    </lineage>
</organism>
<keyword evidence="2" id="KW-1185">Reference proteome</keyword>
<gene>
    <name evidence="1" type="ORF">Triagg1_5961</name>
</gene>
<evidence type="ECO:0008006" key="3">
    <source>
        <dbReference type="Google" id="ProtNLM"/>
    </source>
</evidence>
<evidence type="ECO:0000313" key="2">
    <source>
        <dbReference type="Proteomes" id="UP001273209"/>
    </source>
</evidence>
<dbReference type="GeneID" id="87920437"/>
<reference evidence="1" key="1">
    <citation type="submission" date="2023-11" db="EMBL/GenBank/DDBJ databases">
        <title>The genome sequences of three competitors of mushroom-forming fungi.</title>
        <authorList>
            <person name="Beijen E."/>
            <person name="Ohm R.A."/>
        </authorList>
    </citation>
    <scope>NUCLEOTIDE SEQUENCE</scope>
    <source>
        <strain evidence="1">CBS 100526</strain>
    </source>
</reference>